<dbReference type="InterPro" id="IPR005484">
    <property type="entry name" value="Ribosomal_uL18_bac/plant/anim"/>
</dbReference>
<protein>
    <recommendedName>
        <fullName evidence="6">50S ribosomal protein L18</fullName>
    </recommendedName>
</protein>
<dbReference type="Proteomes" id="UP000178583">
    <property type="component" value="Unassembled WGS sequence"/>
</dbReference>
<keyword evidence="2" id="KW-0689">Ribosomal protein</keyword>
<dbReference type="GO" id="GO:0006412">
    <property type="term" value="P:translation"/>
    <property type="evidence" value="ECO:0007669"/>
    <property type="project" value="InterPro"/>
</dbReference>
<dbReference type="SUPFAM" id="SSF53137">
    <property type="entry name" value="Translational machinery components"/>
    <property type="match status" value="1"/>
</dbReference>
<dbReference type="GO" id="GO:0005840">
    <property type="term" value="C:ribosome"/>
    <property type="evidence" value="ECO:0007669"/>
    <property type="project" value="UniProtKB-KW"/>
</dbReference>
<dbReference type="GO" id="GO:1990904">
    <property type="term" value="C:ribonucleoprotein complex"/>
    <property type="evidence" value="ECO:0007669"/>
    <property type="project" value="UniProtKB-KW"/>
</dbReference>
<name>A0A1F5EAD6_9BACT</name>
<evidence type="ECO:0000256" key="1">
    <source>
        <dbReference type="ARBA" id="ARBA00007116"/>
    </source>
</evidence>
<dbReference type="EMBL" id="MEZY01000020">
    <property type="protein sequence ID" value="OGD64377.1"/>
    <property type="molecule type" value="Genomic_DNA"/>
</dbReference>
<sequence>MAKANKKIYLKVFRSNRNIFAQIFDGFRVLGGCSTLTSTRGKSNIDSARKVGEEIKIIAKSKKIDNLVFDRGNYKYHGQVKALNEGYLGKSEKDEK</sequence>
<evidence type="ECO:0000313" key="5">
    <source>
        <dbReference type="Proteomes" id="UP000178583"/>
    </source>
</evidence>
<evidence type="ECO:0000256" key="2">
    <source>
        <dbReference type="ARBA" id="ARBA00022980"/>
    </source>
</evidence>
<dbReference type="AlphaFoldDB" id="A0A1F5EAD6"/>
<gene>
    <name evidence="4" type="ORF">A2215_01510</name>
</gene>
<evidence type="ECO:0000313" key="4">
    <source>
        <dbReference type="EMBL" id="OGD64377.1"/>
    </source>
</evidence>
<dbReference type="Pfam" id="PF00861">
    <property type="entry name" value="Ribosomal_L18p"/>
    <property type="match status" value="1"/>
</dbReference>
<dbReference type="GO" id="GO:0003735">
    <property type="term" value="F:structural constituent of ribosome"/>
    <property type="evidence" value="ECO:0007669"/>
    <property type="project" value="InterPro"/>
</dbReference>
<comment type="similarity">
    <text evidence="1">Belongs to the universal ribosomal protein uL18 family.</text>
</comment>
<comment type="caution">
    <text evidence="4">The sequence shown here is derived from an EMBL/GenBank/DDBJ whole genome shotgun (WGS) entry which is preliminary data.</text>
</comment>
<organism evidence="4 5">
    <name type="scientific">Candidatus Berkelbacteria bacterium RIFOXYA2_FULL_43_10</name>
    <dbReference type="NCBI Taxonomy" id="1797472"/>
    <lineage>
        <taxon>Bacteria</taxon>
        <taxon>Candidatus Berkelbacteria</taxon>
    </lineage>
</organism>
<dbReference type="Gene3D" id="3.30.420.100">
    <property type="match status" value="1"/>
</dbReference>
<evidence type="ECO:0008006" key="6">
    <source>
        <dbReference type="Google" id="ProtNLM"/>
    </source>
</evidence>
<dbReference type="CDD" id="cd00432">
    <property type="entry name" value="Ribosomal_L18_L5e"/>
    <property type="match status" value="1"/>
</dbReference>
<dbReference type="InterPro" id="IPR057268">
    <property type="entry name" value="Ribosomal_L18"/>
</dbReference>
<evidence type="ECO:0000256" key="3">
    <source>
        <dbReference type="ARBA" id="ARBA00023274"/>
    </source>
</evidence>
<proteinExistence type="inferred from homology"/>
<reference evidence="4 5" key="1">
    <citation type="journal article" date="2016" name="Nat. Commun.">
        <title>Thousands of microbial genomes shed light on interconnected biogeochemical processes in an aquifer system.</title>
        <authorList>
            <person name="Anantharaman K."/>
            <person name="Brown C.T."/>
            <person name="Hug L.A."/>
            <person name="Sharon I."/>
            <person name="Castelle C.J."/>
            <person name="Probst A.J."/>
            <person name="Thomas B.C."/>
            <person name="Singh A."/>
            <person name="Wilkins M.J."/>
            <person name="Karaoz U."/>
            <person name="Brodie E.L."/>
            <person name="Williams K.H."/>
            <person name="Hubbard S.S."/>
            <person name="Banfield J.F."/>
        </authorList>
    </citation>
    <scope>NUCLEOTIDE SEQUENCE [LARGE SCALE GENOMIC DNA]</scope>
</reference>
<keyword evidence="3" id="KW-0687">Ribonucleoprotein</keyword>
<dbReference type="STRING" id="1797472.A2215_01510"/>
<accession>A0A1F5EAD6</accession>